<comment type="caution">
    <text evidence="1">The sequence shown here is derived from an EMBL/GenBank/DDBJ whole genome shotgun (WGS) entry which is preliminary data.</text>
</comment>
<name>E6QSX5_9ZZZZ</name>
<protein>
    <submittedName>
        <fullName evidence="1">Uncharacterized protein</fullName>
    </submittedName>
</protein>
<reference evidence="1" key="1">
    <citation type="submission" date="2009-10" db="EMBL/GenBank/DDBJ databases">
        <title>Diversity of trophic interactions inside an arsenic-rich microbial ecosystem.</title>
        <authorList>
            <person name="Bertin P.N."/>
            <person name="Heinrich-Salmeron A."/>
            <person name="Pelletier E."/>
            <person name="Goulhen-Chollet F."/>
            <person name="Arsene-Ploetze F."/>
            <person name="Gallien S."/>
            <person name="Calteau A."/>
            <person name="Vallenet D."/>
            <person name="Casiot C."/>
            <person name="Chane-Woon-Ming B."/>
            <person name="Giloteaux L."/>
            <person name="Barakat M."/>
            <person name="Bonnefoy V."/>
            <person name="Bruneel O."/>
            <person name="Chandler M."/>
            <person name="Cleiss J."/>
            <person name="Duran R."/>
            <person name="Elbaz-Poulichet F."/>
            <person name="Fonknechten N."/>
            <person name="Lauga B."/>
            <person name="Mornico D."/>
            <person name="Ortet P."/>
            <person name="Schaeffer C."/>
            <person name="Siguier P."/>
            <person name="Alexander Thil Smith A."/>
            <person name="Van Dorsselaer A."/>
            <person name="Weissenbach J."/>
            <person name="Medigue C."/>
            <person name="Le Paslier D."/>
        </authorList>
    </citation>
    <scope>NUCLEOTIDE SEQUENCE</scope>
</reference>
<gene>
    <name evidence="1" type="ORF">CARN7_1125</name>
</gene>
<organism evidence="1">
    <name type="scientific">mine drainage metagenome</name>
    <dbReference type="NCBI Taxonomy" id="410659"/>
    <lineage>
        <taxon>unclassified sequences</taxon>
        <taxon>metagenomes</taxon>
        <taxon>ecological metagenomes</taxon>
    </lineage>
</organism>
<accession>E6QSX5</accession>
<sequence>MGRAADKRYSLGKHRFIPPFAKGGLGGISSLLQIPLSPPFTKGDVSCSEYFFLGSNKSGLP</sequence>
<dbReference type="EMBL" id="CABR01000082">
    <property type="protein sequence ID" value="CBI10347.1"/>
    <property type="molecule type" value="Genomic_DNA"/>
</dbReference>
<evidence type="ECO:0000313" key="1">
    <source>
        <dbReference type="EMBL" id="CBI10347.1"/>
    </source>
</evidence>
<dbReference type="AlphaFoldDB" id="E6QSX5"/>
<proteinExistence type="predicted"/>